<protein>
    <submittedName>
        <fullName evidence="2">Uncharacterized protein</fullName>
    </submittedName>
</protein>
<dbReference type="EMBL" id="ADBV01001084">
    <property type="protein sequence ID" value="EJW85581.1"/>
    <property type="molecule type" value="Genomic_DNA"/>
</dbReference>
<dbReference type="Proteomes" id="UP000004810">
    <property type="component" value="Unassembled WGS sequence"/>
</dbReference>
<proteinExistence type="predicted"/>
<keyword evidence="1" id="KW-0732">Signal</keyword>
<sequence length="119" mass="11910">MDYSLRWILFILLPEVTQCYIKALPGLTFEQLNGKGKMWIGPPLIPPFCYPPGVPGAPGVPVVPGALAPAAPGTPAPPAAAPRVPTAAVPGPPVAPAASPAPAPAPAAPVLPILGKSFG</sequence>
<evidence type="ECO:0000313" key="3">
    <source>
        <dbReference type="Proteomes" id="UP000004810"/>
    </source>
</evidence>
<accession>J9ESS3</accession>
<reference evidence="3" key="1">
    <citation type="submission" date="2012-08" db="EMBL/GenBank/DDBJ databases">
        <title>The Genome Sequence of Wuchereria bancrofti.</title>
        <authorList>
            <person name="Nutman T.B."/>
            <person name="Fink D.L."/>
            <person name="Russ C."/>
            <person name="Young S."/>
            <person name="Zeng Q."/>
            <person name="Koehrsen M."/>
            <person name="Alvarado L."/>
            <person name="Berlin A."/>
            <person name="Chapman S.B."/>
            <person name="Chen Z."/>
            <person name="Freedman E."/>
            <person name="Gellesch M."/>
            <person name="Goldberg J."/>
            <person name="Griggs A."/>
            <person name="Gujja S."/>
            <person name="Heilman E.R."/>
            <person name="Heiman D."/>
            <person name="Hepburn T."/>
            <person name="Howarth C."/>
            <person name="Jen D."/>
            <person name="Larson L."/>
            <person name="Lewis B."/>
            <person name="Mehta T."/>
            <person name="Park D."/>
            <person name="Pearson M."/>
            <person name="Roberts A."/>
            <person name="Saif S."/>
            <person name="Shea T."/>
            <person name="Shenoy N."/>
            <person name="Sisk P."/>
            <person name="Stolte C."/>
            <person name="Sykes S."/>
            <person name="Walk T."/>
            <person name="White J."/>
            <person name="Yandava C."/>
            <person name="Haas B."/>
            <person name="Henn M.R."/>
            <person name="Nusbaum C."/>
            <person name="Birren B."/>
        </authorList>
    </citation>
    <scope>NUCLEOTIDE SEQUENCE [LARGE SCALE GENOMIC DNA]</scope>
    <source>
        <strain evidence="3">NA</strain>
    </source>
</reference>
<feature type="non-terminal residue" evidence="2">
    <location>
        <position position="119"/>
    </location>
</feature>
<feature type="chain" id="PRO_5003823465" evidence="1">
    <location>
        <begin position="20"/>
        <end position="119"/>
    </location>
</feature>
<name>J9ESS3_WUCBA</name>
<gene>
    <name evidence="2" type="ORF">WUBG_03507</name>
</gene>
<dbReference type="AlphaFoldDB" id="J9ESS3"/>
<evidence type="ECO:0000256" key="1">
    <source>
        <dbReference type="SAM" id="SignalP"/>
    </source>
</evidence>
<feature type="signal peptide" evidence="1">
    <location>
        <begin position="1"/>
        <end position="19"/>
    </location>
</feature>
<comment type="caution">
    <text evidence="2">The sequence shown here is derived from an EMBL/GenBank/DDBJ whole genome shotgun (WGS) entry which is preliminary data.</text>
</comment>
<organism evidence="2 3">
    <name type="scientific">Wuchereria bancrofti</name>
    <dbReference type="NCBI Taxonomy" id="6293"/>
    <lineage>
        <taxon>Eukaryota</taxon>
        <taxon>Metazoa</taxon>
        <taxon>Ecdysozoa</taxon>
        <taxon>Nematoda</taxon>
        <taxon>Chromadorea</taxon>
        <taxon>Rhabditida</taxon>
        <taxon>Spirurina</taxon>
        <taxon>Spiruromorpha</taxon>
        <taxon>Filarioidea</taxon>
        <taxon>Onchocercidae</taxon>
        <taxon>Wuchereria</taxon>
    </lineage>
</organism>
<evidence type="ECO:0000313" key="2">
    <source>
        <dbReference type="EMBL" id="EJW85581.1"/>
    </source>
</evidence>